<evidence type="ECO:0000313" key="3">
    <source>
        <dbReference type="EMBL" id="CAF0904300.1"/>
    </source>
</evidence>
<gene>
    <name evidence="3" type="ORF">GPM918_LOCUS8806</name>
    <name evidence="4" type="ORF">OVA965_LOCUS32604</name>
    <name evidence="5" type="ORF">SRO942_LOCUS8808</name>
    <name evidence="6" type="ORF">TMI583_LOCUS33466</name>
</gene>
<sequence length="357" mass="40151">MKTSGRFNIDLESDKFNELFSNTSFNLHRLLSTCQDDVNLDDLPNFSSLKSLLSIEPGVCTDSITIDQLISLTNINEVGQPCPSSSCVSAIDGDHHISQTRKTPSPDLITDFFPPSSDPQYNDYQLKIEPHSYMCQPTYAQLNTLESIRIDESPQLLPPPPPPTSLACQPQHFSFDAAALAAIEHDHAFMTKKITESPSKKRYRSRTRTRYESTSSLGSNSLQTSSYNNNNNNSNDDSSSCFNTPNLLPATTASSSDTCTTPRTKRSRTSHIVNRADDVKTEDDLSYYLERRRRNNMASKNSRAARKQKFGDMDYKCDEYKKLNEDLRIKISTLETVTARLKDGLVQSFQTAKIKKT</sequence>
<dbReference type="Gene3D" id="1.20.5.170">
    <property type="match status" value="1"/>
</dbReference>
<evidence type="ECO:0000313" key="7">
    <source>
        <dbReference type="Proteomes" id="UP000663829"/>
    </source>
</evidence>
<dbReference type="SMART" id="SM00338">
    <property type="entry name" value="BRLZ"/>
    <property type="match status" value="1"/>
</dbReference>
<evidence type="ECO:0000313" key="4">
    <source>
        <dbReference type="EMBL" id="CAF1391630.1"/>
    </source>
</evidence>
<dbReference type="OrthoDB" id="10039716at2759"/>
<evidence type="ECO:0000313" key="6">
    <source>
        <dbReference type="EMBL" id="CAF4199240.1"/>
    </source>
</evidence>
<dbReference type="Proteomes" id="UP000663829">
    <property type="component" value="Unassembled WGS sequence"/>
</dbReference>
<dbReference type="Pfam" id="PF07716">
    <property type="entry name" value="bZIP_2"/>
    <property type="match status" value="1"/>
</dbReference>
<dbReference type="Proteomes" id="UP000681722">
    <property type="component" value="Unassembled WGS sequence"/>
</dbReference>
<proteinExistence type="predicted"/>
<dbReference type="SUPFAM" id="SSF57959">
    <property type="entry name" value="Leucine zipper domain"/>
    <property type="match status" value="1"/>
</dbReference>
<dbReference type="InterPro" id="IPR046347">
    <property type="entry name" value="bZIP_sf"/>
</dbReference>
<reference evidence="3" key="1">
    <citation type="submission" date="2021-02" db="EMBL/GenBank/DDBJ databases">
        <authorList>
            <person name="Nowell W R."/>
        </authorList>
    </citation>
    <scope>NUCLEOTIDE SEQUENCE</scope>
</reference>
<evidence type="ECO:0000256" key="1">
    <source>
        <dbReference type="SAM" id="MobiDB-lite"/>
    </source>
</evidence>
<dbReference type="EMBL" id="CAJNOQ010001578">
    <property type="protein sequence ID" value="CAF0904300.1"/>
    <property type="molecule type" value="Genomic_DNA"/>
</dbReference>
<comment type="caution">
    <text evidence="3">The sequence shown here is derived from an EMBL/GenBank/DDBJ whole genome shotgun (WGS) entry which is preliminary data.</text>
</comment>
<dbReference type="GO" id="GO:0003700">
    <property type="term" value="F:DNA-binding transcription factor activity"/>
    <property type="evidence" value="ECO:0007669"/>
    <property type="project" value="InterPro"/>
</dbReference>
<evidence type="ECO:0000313" key="5">
    <source>
        <dbReference type="EMBL" id="CAF3686305.1"/>
    </source>
</evidence>
<dbReference type="EMBL" id="CAJOBA010047269">
    <property type="protein sequence ID" value="CAF4199240.1"/>
    <property type="molecule type" value="Genomic_DNA"/>
</dbReference>
<dbReference type="AlphaFoldDB" id="A0A813ZUE7"/>
<accession>A0A813ZUE7</accession>
<dbReference type="Proteomes" id="UP000682733">
    <property type="component" value="Unassembled WGS sequence"/>
</dbReference>
<keyword evidence="7" id="KW-1185">Reference proteome</keyword>
<evidence type="ECO:0000259" key="2">
    <source>
        <dbReference type="SMART" id="SM00338"/>
    </source>
</evidence>
<organism evidence="3 7">
    <name type="scientific">Didymodactylos carnosus</name>
    <dbReference type="NCBI Taxonomy" id="1234261"/>
    <lineage>
        <taxon>Eukaryota</taxon>
        <taxon>Metazoa</taxon>
        <taxon>Spiralia</taxon>
        <taxon>Gnathifera</taxon>
        <taxon>Rotifera</taxon>
        <taxon>Eurotatoria</taxon>
        <taxon>Bdelloidea</taxon>
        <taxon>Philodinida</taxon>
        <taxon>Philodinidae</taxon>
        <taxon>Didymodactylos</taxon>
    </lineage>
</organism>
<name>A0A813ZUE7_9BILA</name>
<dbReference type="EMBL" id="CAJOBC010001578">
    <property type="protein sequence ID" value="CAF3686305.1"/>
    <property type="molecule type" value="Genomic_DNA"/>
</dbReference>
<feature type="compositionally biased region" description="Low complexity" evidence="1">
    <location>
        <begin position="212"/>
        <end position="240"/>
    </location>
</feature>
<dbReference type="EMBL" id="CAJNOK010025563">
    <property type="protein sequence ID" value="CAF1391630.1"/>
    <property type="molecule type" value="Genomic_DNA"/>
</dbReference>
<feature type="region of interest" description="Disordered" evidence="1">
    <location>
        <begin position="192"/>
        <end position="268"/>
    </location>
</feature>
<dbReference type="CDD" id="cd14813">
    <property type="entry name" value="bZIP_BmCbz-like"/>
    <property type="match status" value="1"/>
</dbReference>
<feature type="compositionally biased region" description="Low complexity" evidence="1">
    <location>
        <begin position="250"/>
        <end position="261"/>
    </location>
</feature>
<dbReference type="InterPro" id="IPR004827">
    <property type="entry name" value="bZIP"/>
</dbReference>
<protein>
    <recommendedName>
        <fullName evidence="2">BZIP domain-containing protein</fullName>
    </recommendedName>
</protein>
<dbReference type="Proteomes" id="UP000677228">
    <property type="component" value="Unassembled WGS sequence"/>
</dbReference>
<feature type="domain" description="BZIP" evidence="2">
    <location>
        <begin position="282"/>
        <end position="347"/>
    </location>
</feature>